<evidence type="ECO:0000256" key="10">
    <source>
        <dbReference type="SAM" id="MobiDB-lite"/>
    </source>
</evidence>
<dbReference type="SUPFAM" id="SSF53098">
    <property type="entry name" value="Ribonuclease H-like"/>
    <property type="match status" value="1"/>
</dbReference>
<comment type="subcellular location">
    <subcellularLocation>
        <location evidence="1">Nucleus</location>
    </subcellularLocation>
</comment>
<dbReference type="EMBL" id="GL379787">
    <property type="protein sequence ID" value="EGT30856.1"/>
    <property type="molecule type" value="Genomic_DNA"/>
</dbReference>
<dbReference type="InterPro" id="IPR012337">
    <property type="entry name" value="RNaseH-like_sf"/>
</dbReference>
<name>G0M943_CAEBE</name>
<evidence type="ECO:0000256" key="8">
    <source>
        <dbReference type="ARBA" id="ARBA00023242"/>
    </source>
</evidence>
<evidence type="ECO:0000256" key="6">
    <source>
        <dbReference type="ARBA" id="ARBA00023125"/>
    </source>
</evidence>
<keyword evidence="13" id="KW-1185">Reference proteome</keyword>
<dbReference type="GO" id="GO:0046983">
    <property type="term" value="F:protein dimerization activity"/>
    <property type="evidence" value="ECO:0007669"/>
    <property type="project" value="InterPro"/>
</dbReference>
<feature type="region of interest" description="Disordered" evidence="10">
    <location>
        <begin position="613"/>
        <end position="637"/>
    </location>
</feature>
<dbReference type="InterPro" id="IPR052035">
    <property type="entry name" value="ZnF_BED_domain_contain"/>
</dbReference>
<dbReference type="InParanoid" id="G0M943"/>
<keyword evidence="7" id="KW-0804">Transcription</keyword>
<reference evidence="13" key="1">
    <citation type="submission" date="2011-07" db="EMBL/GenBank/DDBJ databases">
        <authorList>
            <consortium name="Caenorhabditis brenneri Sequencing and Analysis Consortium"/>
            <person name="Wilson R.K."/>
        </authorList>
    </citation>
    <scope>NUCLEOTIDE SEQUENCE [LARGE SCALE GENOMIC DNA]</scope>
    <source>
        <strain evidence="13">PB2801</strain>
    </source>
</reference>
<proteinExistence type="predicted"/>
<keyword evidence="8" id="KW-0539">Nucleus</keyword>
<keyword evidence="6" id="KW-0238">DNA-binding</keyword>
<dbReference type="GO" id="GO:0008270">
    <property type="term" value="F:zinc ion binding"/>
    <property type="evidence" value="ECO:0007669"/>
    <property type="project" value="UniProtKB-KW"/>
</dbReference>
<dbReference type="PANTHER" id="PTHR46481:SF10">
    <property type="entry name" value="ZINC FINGER BED DOMAIN-CONTAINING PROTEIN 39"/>
    <property type="match status" value="1"/>
</dbReference>
<accession>G0M943</accession>
<dbReference type="HOGENOM" id="CLU_009123_12_5_1"/>
<dbReference type="AlphaFoldDB" id="G0M943"/>
<dbReference type="STRING" id="135651.G0M943"/>
<organism evidence="13">
    <name type="scientific">Caenorhabditis brenneri</name>
    <name type="common">Nematode worm</name>
    <dbReference type="NCBI Taxonomy" id="135651"/>
    <lineage>
        <taxon>Eukaryota</taxon>
        <taxon>Metazoa</taxon>
        <taxon>Ecdysozoa</taxon>
        <taxon>Nematoda</taxon>
        <taxon>Chromadorea</taxon>
        <taxon>Rhabditida</taxon>
        <taxon>Rhabditina</taxon>
        <taxon>Rhabditomorpha</taxon>
        <taxon>Rhabditoidea</taxon>
        <taxon>Rhabditidae</taxon>
        <taxon>Peloderinae</taxon>
        <taxon>Caenorhabditis</taxon>
    </lineage>
</organism>
<evidence type="ECO:0000256" key="7">
    <source>
        <dbReference type="ARBA" id="ARBA00023163"/>
    </source>
</evidence>
<dbReference type="GO" id="GO:0009791">
    <property type="term" value="P:post-embryonic development"/>
    <property type="evidence" value="ECO:0007669"/>
    <property type="project" value="UniProtKB-ARBA"/>
</dbReference>
<dbReference type="GO" id="GO:0005634">
    <property type="term" value="C:nucleus"/>
    <property type="evidence" value="ECO:0007669"/>
    <property type="project" value="UniProtKB-SubCell"/>
</dbReference>
<dbReference type="SUPFAM" id="SSF57667">
    <property type="entry name" value="beta-beta-alpha zinc fingers"/>
    <property type="match status" value="1"/>
</dbReference>
<evidence type="ECO:0000259" key="11">
    <source>
        <dbReference type="PROSITE" id="PS50808"/>
    </source>
</evidence>
<dbReference type="PANTHER" id="PTHR46481">
    <property type="entry name" value="ZINC FINGER BED DOMAIN-CONTAINING PROTEIN 4"/>
    <property type="match status" value="1"/>
</dbReference>
<keyword evidence="3 9" id="KW-0863">Zinc-finger</keyword>
<dbReference type="OMA" id="CIECTIL"/>
<dbReference type="OrthoDB" id="5870487at2759"/>
<evidence type="ECO:0000256" key="2">
    <source>
        <dbReference type="ARBA" id="ARBA00022723"/>
    </source>
</evidence>
<gene>
    <name evidence="12" type="ORF">CAEBREN_07037</name>
</gene>
<protein>
    <recommendedName>
        <fullName evidence="11">BED-type domain-containing protein</fullName>
    </recommendedName>
</protein>
<dbReference type="eggNOG" id="KOG1121">
    <property type="taxonomic scope" value="Eukaryota"/>
</dbReference>
<keyword evidence="4" id="KW-0862">Zinc</keyword>
<dbReference type="InterPro" id="IPR008906">
    <property type="entry name" value="HATC_C_dom"/>
</dbReference>
<evidence type="ECO:0000313" key="13">
    <source>
        <dbReference type="Proteomes" id="UP000008068"/>
    </source>
</evidence>
<evidence type="ECO:0000256" key="3">
    <source>
        <dbReference type="ARBA" id="ARBA00022771"/>
    </source>
</evidence>
<evidence type="ECO:0000256" key="4">
    <source>
        <dbReference type="ARBA" id="ARBA00022833"/>
    </source>
</evidence>
<evidence type="ECO:0000256" key="9">
    <source>
        <dbReference type="PROSITE-ProRule" id="PRU00027"/>
    </source>
</evidence>
<dbReference type="InterPro" id="IPR003656">
    <property type="entry name" value="Znf_BED"/>
</dbReference>
<sequence>MLRAGIDVKRSPLWKLYDYVNPSHSKCRTCNSSLLTKDGNTTGLHKHAERYHPREYQEALNSNKKHNEPSTSSAELLALAVATAGIPFRFTENFYFLKFLEKEGVNINVTADSTKKLISNIANNGRREVANSLKNAKDLCLAFDGWTSRNLRFHSFGVFLILIDENFERKIHLVGAPRLEGRATADNIAKLLVETLETVDIKMEQVSYAVTDAGSNVVKACEILQLKRTTCICHKLSLFFKDVFTTTQMSSIVDKSKKCTVILSRSAAAKEKFIAISRALGENAAVPKTYSVTRWGGCFLQVRDFIKSRNVIRNDGDLAHLAPTDDENDIANACLSIMEEAFSIMTKLEGDDSSASLIIPEVIALKNHIESDDYFYTSTGQMIWDKFTDRFGNITDDRELMLMTLIDPRFGYFEEIATDLDWEMAQLDFINRFEGDYQHLTQISSPVPISSSPSSSLLSSNSYSISASKSSPRPSALQKLMRKKTLNTPTKSLQKEIGVYKEQLLSSRPDEFSDPLRFWSDHHSTYPILSKISRELLSVPSSSACTERLFRKNSKQFKTQRVQEMDSDVEATDGEDVYKINDLIYTPGLPIPPPVQTTISTTNAEDIIAKPTTNARTTRKKSGAKRRRTAVVVSDSD</sequence>
<dbReference type="Pfam" id="PF05699">
    <property type="entry name" value="Dimer_Tnp_hAT"/>
    <property type="match status" value="1"/>
</dbReference>
<feature type="compositionally biased region" description="Basic residues" evidence="10">
    <location>
        <begin position="617"/>
        <end position="629"/>
    </location>
</feature>
<dbReference type="PROSITE" id="PS50808">
    <property type="entry name" value="ZF_BED"/>
    <property type="match status" value="1"/>
</dbReference>
<keyword evidence="5" id="KW-0805">Transcription regulation</keyword>
<dbReference type="SMART" id="SM00614">
    <property type="entry name" value="ZnF_BED"/>
    <property type="match status" value="1"/>
</dbReference>
<dbReference type="Proteomes" id="UP000008068">
    <property type="component" value="Unassembled WGS sequence"/>
</dbReference>
<evidence type="ECO:0000256" key="1">
    <source>
        <dbReference type="ARBA" id="ARBA00004123"/>
    </source>
</evidence>
<dbReference type="InterPro" id="IPR036236">
    <property type="entry name" value="Znf_C2H2_sf"/>
</dbReference>
<feature type="domain" description="BED-type" evidence="11">
    <location>
        <begin position="8"/>
        <end position="59"/>
    </location>
</feature>
<dbReference type="GO" id="GO:0003677">
    <property type="term" value="F:DNA binding"/>
    <property type="evidence" value="ECO:0007669"/>
    <property type="project" value="UniProtKB-KW"/>
</dbReference>
<evidence type="ECO:0000256" key="5">
    <source>
        <dbReference type="ARBA" id="ARBA00023015"/>
    </source>
</evidence>
<evidence type="ECO:0000313" key="12">
    <source>
        <dbReference type="EMBL" id="EGT30856.1"/>
    </source>
</evidence>
<keyword evidence="2" id="KW-0479">Metal-binding</keyword>